<keyword evidence="3" id="KW-1185">Reference proteome</keyword>
<comment type="caution">
    <text evidence="2">The sequence shown here is derived from an EMBL/GenBank/DDBJ whole genome shotgun (WGS) entry which is preliminary data.</text>
</comment>
<keyword evidence="2" id="KW-0808">Transferase</keyword>
<evidence type="ECO:0000313" key="2">
    <source>
        <dbReference type="EMBL" id="KAF7830170.1"/>
    </source>
</evidence>
<dbReference type="Proteomes" id="UP000634136">
    <property type="component" value="Unassembled WGS sequence"/>
</dbReference>
<gene>
    <name evidence="2" type="ORF">G2W53_012503</name>
</gene>
<sequence length="189" mass="20984">MHTYANYLEEAVKDKSSSVIGLDCKSPSLLKEDSSSSLSFSFNSSIFATASFQSHRFSTPHSQQYIPIFNSLSICASPFLVPDMSLSNTSPVHSSLTTEFTHVARSEFSPFPCRRHRTLKVVVLDTKTLHIGQPHQVHLQRSMESSPQLFKAPALDKKPLNCIRTSGSPAKDGVKQMARVKTSKRSKLQ</sequence>
<protein>
    <submittedName>
        <fullName evidence="2">Putative LRR receptor-like serine/threonine-protein kinase</fullName>
    </submittedName>
</protein>
<dbReference type="EMBL" id="JAAIUW010000005">
    <property type="protein sequence ID" value="KAF7830170.1"/>
    <property type="molecule type" value="Genomic_DNA"/>
</dbReference>
<keyword evidence="2" id="KW-0675">Receptor</keyword>
<reference evidence="2" key="1">
    <citation type="submission" date="2020-09" db="EMBL/GenBank/DDBJ databases">
        <title>Genome-Enabled Discovery of Anthraquinone Biosynthesis in Senna tora.</title>
        <authorList>
            <person name="Kang S.-H."/>
            <person name="Pandey R.P."/>
            <person name="Lee C.-M."/>
            <person name="Sim J.-S."/>
            <person name="Jeong J.-T."/>
            <person name="Choi B.-S."/>
            <person name="Jung M."/>
            <person name="Ginzburg D."/>
            <person name="Zhao K."/>
            <person name="Won S.Y."/>
            <person name="Oh T.-J."/>
            <person name="Yu Y."/>
            <person name="Kim N.-H."/>
            <person name="Lee O.R."/>
            <person name="Lee T.-H."/>
            <person name="Bashyal P."/>
            <person name="Kim T.-S."/>
            <person name="Lee W.-H."/>
            <person name="Kawkins C."/>
            <person name="Kim C.-K."/>
            <person name="Kim J.S."/>
            <person name="Ahn B.O."/>
            <person name="Rhee S.Y."/>
            <person name="Sohng J.K."/>
        </authorList>
    </citation>
    <scope>NUCLEOTIDE SEQUENCE</scope>
    <source>
        <tissue evidence="2">Leaf</tissue>
    </source>
</reference>
<evidence type="ECO:0000313" key="3">
    <source>
        <dbReference type="Proteomes" id="UP000634136"/>
    </source>
</evidence>
<dbReference type="AlphaFoldDB" id="A0A834U1F5"/>
<proteinExistence type="predicted"/>
<accession>A0A834U1F5</accession>
<name>A0A834U1F5_9FABA</name>
<feature type="region of interest" description="Disordered" evidence="1">
    <location>
        <begin position="164"/>
        <end position="189"/>
    </location>
</feature>
<keyword evidence="2" id="KW-0418">Kinase</keyword>
<organism evidence="2 3">
    <name type="scientific">Senna tora</name>
    <dbReference type="NCBI Taxonomy" id="362788"/>
    <lineage>
        <taxon>Eukaryota</taxon>
        <taxon>Viridiplantae</taxon>
        <taxon>Streptophyta</taxon>
        <taxon>Embryophyta</taxon>
        <taxon>Tracheophyta</taxon>
        <taxon>Spermatophyta</taxon>
        <taxon>Magnoliopsida</taxon>
        <taxon>eudicotyledons</taxon>
        <taxon>Gunneridae</taxon>
        <taxon>Pentapetalae</taxon>
        <taxon>rosids</taxon>
        <taxon>fabids</taxon>
        <taxon>Fabales</taxon>
        <taxon>Fabaceae</taxon>
        <taxon>Caesalpinioideae</taxon>
        <taxon>Cassia clade</taxon>
        <taxon>Senna</taxon>
    </lineage>
</organism>
<evidence type="ECO:0000256" key="1">
    <source>
        <dbReference type="SAM" id="MobiDB-lite"/>
    </source>
</evidence>
<dbReference type="GO" id="GO:0016301">
    <property type="term" value="F:kinase activity"/>
    <property type="evidence" value="ECO:0007669"/>
    <property type="project" value="UniProtKB-KW"/>
</dbReference>